<gene>
    <name evidence="2" type="ORF">FNK824_LOCUS28177</name>
    <name evidence="1" type="ORF">SEV965_LOCUS35038</name>
</gene>
<accession>A0A819R328</accession>
<dbReference type="AlphaFoldDB" id="A0A819R328"/>
<evidence type="ECO:0000313" key="2">
    <source>
        <dbReference type="EMBL" id="CAF4041010.1"/>
    </source>
</evidence>
<evidence type="ECO:0000313" key="3">
    <source>
        <dbReference type="Proteomes" id="UP000663874"/>
    </source>
</evidence>
<name>A0A819R328_9BILA</name>
<evidence type="ECO:0000313" key="1">
    <source>
        <dbReference type="EMBL" id="CAF1479717.1"/>
    </source>
</evidence>
<organism evidence="2 3">
    <name type="scientific">Rotaria sordida</name>
    <dbReference type="NCBI Taxonomy" id="392033"/>
    <lineage>
        <taxon>Eukaryota</taxon>
        <taxon>Metazoa</taxon>
        <taxon>Spiralia</taxon>
        <taxon>Gnathifera</taxon>
        <taxon>Rotifera</taxon>
        <taxon>Eurotatoria</taxon>
        <taxon>Bdelloidea</taxon>
        <taxon>Philodinida</taxon>
        <taxon>Philodinidae</taxon>
        <taxon>Rotaria</taxon>
    </lineage>
</organism>
<proteinExistence type="predicted"/>
<dbReference type="EMBL" id="CAJOBE010007610">
    <property type="protein sequence ID" value="CAF4041010.1"/>
    <property type="molecule type" value="Genomic_DNA"/>
</dbReference>
<reference evidence="2" key="1">
    <citation type="submission" date="2021-02" db="EMBL/GenBank/DDBJ databases">
        <authorList>
            <person name="Nowell W R."/>
        </authorList>
    </citation>
    <scope>NUCLEOTIDE SEQUENCE</scope>
</reference>
<dbReference type="Proteomes" id="UP000663889">
    <property type="component" value="Unassembled WGS sequence"/>
</dbReference>
<dbReference type="EMBL" id="CAJNOU010005489">
    <property type="protein sequence ID" value="CAF1479717.1"/>
    <property type="molecule type" value="Genomic_DNA"/>
</dbReference>
<sequence length="450" mass="52983">MERILLATDYPNLTKLKLFYFKKEIISHYFTNESPLRYIFQQQITNLILVNHDTSKMIGSLKNYTLTIMETFYISHPGLILSNLPSTTFSSSTLTQLCIDVYTLDDCLYLLDGRLKQLATLIVRIHYIDNSSTIVHNMDNLPNLKCLSLKSYIQVKSYDNTVLPLLRRMSYLEKLTLYLRIEDRDRFIDGTHLENEILINMSQLHSFTFYICTYIDTVNLIYNLSNEDVQRTFINIGQQHIASIINYIDPNHIVCSIFSIPFTFDRLEDIGNIFPNIIFSYVTYLFVKDVVPFNREFFIRVARAFPLLKTFRILNYDSQPLCNLNSSQSYEIAEYRYLIYLDMLCGNINYLEQFLNEGKTYVPRLTKLKVVYNNLRIVTNNFTRKEMRRNCAKIKQLLMISYRCMNSYDTKVLDVEVNHLRGFDFLTHFYPPISSSTTRSSENDDITLIH</sequence>
<protein>
    <submittedName>
        <fullName evidence="2">Uncharacterized protein</fullName>
    </submittedName>
</protein>
<comment type="caution">
    <text evidence="2">The sequence shown here is derived from an EMBL/GenBank/DDBJ whole genome shotgun (WGS) entry which is preliminary data.</text>
</comment>
<dbReference type="Proteomes" id="UP000663874">
    <property type="component" value="Unassembled WGS sequence"/>
</dbReference>